<evidence type="ECO:0000256" key="1">
    <source>
        <dbReference type="SAM" id="SignalP"/>
    </source>
</evidence>
<dbReference type="InterPro" id="IPR025245">
    <property type="entry name" value="DUF4197"/>
</dbReference>
<protein>
    <submittedName>
        <fullName evidence="2">DUF4197 domain-containing protein</fullName>
    </submittedName>
</protein>
<feature type="chain" id="PRO_5020937255" evidence="1">
    <location>
        <begin position="21"/>
        <end position="228"/>
    </location>
</feature>
<evidence type="ECO:0000313" key="2">
    <source>
        <dbReference type="EMBL" id="TCJ13141.1"/>
    </source>
</evidence>
<evidence type="ECO:0000313" key="3">
    <source>
        <dbReference type="Proteomes" id="UP000295334"/>
    </source>
</evidence>
<keyword evidence="3" id="KW-1185">Reference proteome</keyword>
<proteinExistence type="predicted"/>
<keyword evidence="1" id="KW-0732">Signal</keyword>
<sequence>MHPMKKIVFLLMLFLPLAYSCGSASKLNYVLTEQDAADAIRQLLQIGTREGSVGNAFSKQNIINTVFPENVAKVLNTLNNLGLSQDLDRFTTTLSSAATTSVERSVPVFANAITGMRLGDAINLVRSGSPTAATDFLKANTQTQLRSTLTPVMAAALDEYKLNAMWADLIKPIKNTGVGSRLNLDLNNLMAIAVTDAMFRKMAEKETEIRNNASARTTPLLQRVFGSR</sequence>
<dbReference type="Pfam" id="PF13852">
    <property type="entry name" value="DUF4197"/>
    <property type="match status" value="1"/>
</dbReference>
<feature type="signal peptide" evidence="1">
    <location>
        <begin position="1"/>
        <end position="20"/>
    </location>
</feature>
<gene>
    <name evidence="2" type="ORF">EPD60_13820</name>
</gene>
<accession>A0A4R1B594</accession>
<name>A0A4R1B594_9BACT</name>
<dbReference type="PROSITE" id="PS51257">
    <property type="entry name" value="PROKAR_LIPOPROTEIN"/>
    <property type="match status" value="1"/>
</dbReference>
<reference evidence="2 3" key="1">
    <citation type="submission" date="2019-03" db="EMBL/GenBank/DDBJ databases">
        <authorList>
            <person name="Kim M.K.M."/>
        </authorList>
    </citation>
    <scope>NUCLEOTIDE SEQUENCE [LARGE SCALE GENOMIC DNA]</scope>
    <source>
        <strain evidence="2 3">17J68-12</strain>
    </source>
</reference>
<comment type="caution">
    <text evidence="2">The sequence shown here is derived from an EMBL/GenBank/DDBJ whole genome shotgun (WGS) entry which is preliminary data.</text>
</comment>
<dbReference type="EMBL" id="SJZI01000047">
    <property type="protein sequence ID" value="TCJ13141.1"/>
    <property type="molecule type" value="Genomic_DNA"/>
</dbReference>
<organism evidence="2 3">
    <name type="scientific">Flaviaesturariibacter flavus</name>
    <dbReference type="NCBI Taxonomy" id="2502780"/>
    <lineage>
        <taxon>Bacteria</taxon>
        <taxon>Pseudomonadati</taxon>
        <taxon>Bacteroidota</taxon>
        <taxon>Chitinophagia</taxon>
        <taxon>Chitinophagales</taxon>
        <taxon>Chitinophagaceae</taxon>
        <taxon>Flaviaestuariibacter</taxon>
    </lineage>
</organism>
<dbReference type="AlphaFoldDB" id="A0A4R1B594"/>
<dbReference type="Proteomes" id="UP000295334">
    <property type="component" value="Unassembled WGS sequence"/>
</dbReference>
<dbReference type="OrthoDB" id="665956at2"/>